<gene>
    <name evidence="2" type="ORF">Bca52824_023542</name>
</gene>
<reference evidence="2 3" key="1">
    <citation type="submission" date="2020-02" db="EMBL/GenBank/DDBJ databases">
        <authorList>
            <person name="Ma Q."/>
            <person name="Huang Y."/>
            <person name="Song X."/>
            <person name="Pei D."/>
        </authorList>
    </citation>
    <scope>NUCLEOTIDE SEQUENCE [LARGE SCALE GENOMIC DNA]</scope>
    <source>
        <strain evidence="2">Sxm20200214</strain>
        <tissue evidence="2">Leaf</tissue>
    </source>
</reference>
<accession>A0A8X7VJ94</accession>
<keyword evidence="3" id="KW-1185">Reference proteome</keyword>
<evidence type="ECO:0000313" key="2">
    <source>
        <dbReference type="EMBL" id="KAG2311985.1"/>
    </source>
</evidence>
<proteinExistence type="predicted"/>
<organism evidence="2 3">
    <name type="scientific">Brassica carinata</name>
    <name type="common">Ethiopian mustard</name>
    <name type="synonym">Abyssinian cabbage</name>
    <dbReference type="NCBI Taxonomy" id="52824"/>
    <lineage>
        <taxon>Eukaryota</taxon>
        <taxon>Viridiplantae</taxon>
        <taxon>Streptophyta</taxon>
        <taxon>Embryophyta</taxon>
        <taxon>Tracheophyta</taxon>
        <taxon>Spermatophyta</taxon>
        <taxon>Magnoliopsida</taxon>
        <taxon>eudicotyledons</taxon>
        <taxon>Gunneridae</taxon>
        <taxon>Pentapetalae</taxon>
        <taxon>rosids</taxon>
        <taxon>malvids</taxon>
        <taxon>Brassicales</taxon>
        <taxon>Brassicaceae</taxon>
        <taxon>Brassiceae</taxon>
        <taxon>Brassica</taxon>
    </lineage>
</organism>
<dbReference type="AlphaFoldDB" id="A0A8X7VJ94"/>
<feature type="region of interest" description="Disordered" evidence="1">
    <location>
        <begin position="23"/>
        <end position="49"/>
    </location>
</feature>
<sequence length="105" mass="11719">MGEILKQELVSIGDLYTYLSNSTDQGESNNRALQVVSQSEQPPVSASDAVDEATKVMAVDQPTNIANMMGVQIRIRDRQMHQQLSSDASNNFCFYVFILKSMLKM</sequence>
<comment type="caution">
    <text evidence="2">The sequence shown here is derived from an EMBL/GenBank/DDBJ whole genome shotgun (WGS) entry which is preliminary data.</text>
</comment>
<evidence type="ECO:0000313" key="3">
    <source>
        <dbReference type="Proteomes" id="UP000886595"/>
    </source>
</evidence>
<name>A0A8X7VJ94_BRACI</name>
<feature type="compositionally biased region" description="Polar residues" evidence="1">
    <location>
        <begin position="23"/>
        <end position="44"/>
    </location>
</feature>
<dbReference type="Proteomes" id="UP000886595">
    <property type="component" value="Unassembled WGS sequence"/>
</dbReference>
<evidence type="ECO:0000256" key="1">
    <source>
        <dbReference type="SAM" id="MobiDB-lite"/>
    </source>
</evidence>
<protein>
    <submittedName>
        <fullName evidence="2">Uncharacterized protein</fullName>
    </submittedName>
</protein>
<dbReference type="EMBL" id="JAAMPC010000005">
    <property type="protein sequence ID" value="KAG2311985.1"/>
    <property type="molecule type" value="Genomic_DNA"/>
</dbReference>